<organism evidence="4 5">
    <name type="scientific">Rhodotorula diobovata</name>
    <dbReference type="NCBI Taxonomy" id="5288"/>
    <lineage>
        <taxon>Eukaryota</taxon>
        <taxon>Fungi</taxon>
        <taxon>Dikarya</taxon>
        <taxon>Basidiomycota</taxon>
        <taxon>Pucciniomycotina</taxon>
        <taxon>Microbotryomycetes</taxon>
        <taxon>Sporidiobolales</taxon>
        <taxon>Sporidiobolaceae</taxon>
        <taxon>Rhodotorula</taxon>
    </lineage>
</organism>
<dbReference type="PANTHER" id="PTHR12281:SF31">
    <property type="entry name" value="DCN1-LIKE PROTEIN 3"/>
    <property type="match status" value="1"/>
</dbReference>
<dbReference type="STRING" id="5288.A0A5C5FJK1"/>
<proteinExistence type="predicted"/>
<feature type="domain" description="DCUN1" evidence="3">
    <location>
        <begin position="64"/>
        <end position="284"/>
    </location>
</feature>
<dbReference type="InterPro" id="IPR005176">
    <property type="entry name" value="PONY_dom"/>
</dbReference>
<name>A0A5C5FJK1_9BASI</name>
<keyword evidence="1" id="KW-0833">Ubl conjugation pathway</keyword>
<sequence>MSSVSKSAKEGRLREFVEITGATTAEATRFLKASSWRLDNAVDAFYSDPRAQHASSSSAANSAALARNLEAVWAGYRADPSTPDEIGMDGAMQYCRDLGVDPEDVVFLALACFTKAPTMGRFTRRSWIDAWQAVGCDSLERQKQYVGTLRAQLKDPTTFKRIYNFAFDYAKAQGQKSLRASRRRVLSLGSAASDDLGRPPERTEFDIARELWSLLVPLDPGSGFPPEHLALWLRFLEDKGSRAVSRDTWSLFLDFSRSIDASFSNYDEEAAWPSLIDDFVQSASQS</sequence>
<dbReference type="GO" id="GO:0032182">
    <property type="term" value="F:ubiquitin-like protein binding"/>
    <property type="evidence" value="ECO:0007669"/>
    <property type="project" value="TreeGrafter"/>
</dbReference>
<dbReference type="PANTHER" id="PTHR12281">
    <property type="entry name" value="RP42 RELATED"/>
    <property type="match status" value="1"/>
</dbReference>
<dbReference type="GO" id="GO:0000151">
    <property type="term" value="C:ubiquitin ligase complex"/>
    <property type="evidence" value="ECO:0007669"/>
    <property type="project" value="TreeGrafter"/>
</dbReference>
<dbReference type="InterPro" id="IPR009060">
    <property type="entry name" value="UBA-like_sf"/>
</dbReference>
<dbReference type="Gene3D" id="1.10.238.10">
    <property type="entry name" value="EF-hand"/>
    <property type="match status" value="1"/>
</dbReference>
<dbReference type="Gene3D" id="1.10.8.10">
    <property type="entry name" value="DNA helicase RuvA subunit, C-terminal domain"/>
    <property type="match status" value="1"/>
</dbReference>
<gene>
    <name evidence="4" type="ORF">DMC30DRAFT_370368</name>
</gene>
<reference evidence="4 5" key="1">
    <citation type="submission" date="2019-03" db="EMBL/GenBank/DDBJ databases">
        <title>Rhodosporidium diobovatum UCD-FST 08-225 genome sequencing, assembly, and annotation.</title>
        <authorList>
            <person name="Fakankun I.U."/>
            <person name="Fristensky B."/>
            <person name="Levin D.B."/>
        </authorList>
    </citation>
    <scope>NUCLEOTIDE SEQUENCE [LARGE SCALE GENOMIC DNA]</scope>
    <source>
        <strain evidence="4 5">UCD-FST 08-225</strain>
    </source>
</reference>
<accession>A0A5C5FJK1</accession>
<dbReference type="OrthoDB" id="27198at2759"/>
<dbReference type="EMBL" id="SOZI01000264">
    <property type="protein sequence ID" value="TNY17023.1"/>
    <property type="molecule type" value="Genomic_DNA"/>
</dbReference>
<dbReference type="Pfam" id="PF14555">
    <property type="entry name" value="UBA_4"/>
    <property type="match status" value="1"/>
</dbReference>
<comment type="function">
    <text evidence="2">Neddylation of cullins play an essential role in the regulation of SCF-type complexes activity.</text>
</comment>
<evidence type="ECO:0000256" key="2">
    <source>
        <dbReference type="RuleBase" id="RU410713"/>
    </source>
</evidence>
<dbReference type="Gene3D" id="1.10.238.200">
    <property type="entry name" value="Cullin, PONY binding domain"/>
    <property type="match status" value="1"/>
</dbReference>
<dbReference type="Pfam" id="PF03556">
    <property type="entry name" value="Cullin_binding"/>
    <property type="match status" value="2"/>
</dbReference>
<comment type="caution">
    <text evidence="4">The sequence shown here is derived from an EMBL/GenBank/DDBJ whole genome shotgun (WGS) entry which is preliminary data.</text>
</comment>
<protein>
    <recommendedName>
        <fullName evidence="2">Defective in cullin neddylation protein</fullName>
    </recommendedName>
</protein>
<evidence type="ECO:0000313" key="4">
    <source>
        <dbReference type="EMBL" id="TNY17023.1"/>
    </source>
</evidence>
<keyword evidence="5" id="KW-1185">Reference proteome</keyword>
<dbReference type="GO" id="GO:0097602">
    <property type="term" value="F:cullin family protein binding"/>
    <property type="evidence" value="ECO:0007669"/>
    <property type="project" value="TreeGrafter"/>
</dbReference>
<dbReference type="PROSITE" id="PS51229">
    <property type="entry name" value="DCUN1"/>
    <property type="match status" value="1"/>
</dbReference>
<dbReference type="InterPro" id="IPR014764">
    <property type="entry name" value="DCN-prot"/>
</dbReference>
<dbReference type="SUPFAM" id="SSF46934">
    <property type="entry name" value="UBA-like"/>
    <property type="match status" value="1"/>
</dbReference>
<dbReference type="GO" id="GO:0031624">
    <property type="term" value="F:ubiquitin conjugating enzyme binding"/>
    <property type="evidence" value="ECO:0007669"/>
    <property type="project" value="TreeGrafter"/>
</dbReference>
<evidence type="ECO:0000313" key="5">
    <source>
        <dbReference type="Proteomes" id="UP000311382"/>
    </source>
</evidence>
<dbReference type="Proteomes" id="UP000311382">
    <property type="component" value="Unassembled WGS sequence"/>
</dbReference>
<dbReference type="GO" id="GO:0045116">
    <property type="term" value="P:protein neddylation"/>
    <property type="evidence" value="ECO:0007669"/>
    <property type="project" value="TreeGrafter"/>
</dbReference>
<evidence type="ECO:0000259" key="3">
    <source>
        <dbReference type="PROSITE" id="PS51229"/>
    </source>
</evidence>
<evidence type="ECO:0000256" key="1">
    <source>
        <dbReference type="ARBA" id="ARBA00022786"/>
    </source>
</evidence>
<feature type="non-terminal residue" evidence="4">
    <location>
        <position position="286"/>
    </location>
</feature>
<dbReference type="AlphaFoldDB" id="A0A5C5FJK1"/>
<dbReference type="InterPro" id="IPR042460">
    <property type="entry name" value="DCN1-like_PONY"/>
</dbReference>